<evidence type="ECO:0000256" key="1">
    <source>
        <dbReference type="ARBA" id="ARBA00022729"/>
    </source>
</evidence>
<comment type="subcellular location">
    <subcellularLocation>
        <location evidence="4">Cell membrane</location>
        <topology evidence="4">Lipid-anchor</topology>
    </subcellularLocation>
</comment>
<reference evidence="7 8" key="1">
    <citation type="submission" date="2019-03" db="EMBL/GenBank/DDBJ databases">
        <title>Draft genome of Gammaproteobacteria bacterium LSUCC0057, a member of the SAR92 clade.</title>
        <authorList>
            <person name="Lanclos V.C."/>
            <person name="Doiron C."/>
            <person name="Henson M.W."/>
            <person name="Thrash J.C."/>
        </authorList>
    </citation>
    <scope>NUCLEOTIDE SEQUENCE [LARGE SCALE GENOMIC DNA]</scope>
    <source>
        <strain evidence="7 8">LSUCC0057</strain>
    </source>
</reference>
<evidence type="ECO:0000256" key="4">
    <source>
        <dbReference type="HAMAP-Rule" id="MF_02071"/>
    </source>
</evidence>
<dbReference type="InterPro" id="IPR036908">
    <property type="entry name" value="RlpA-like_sf"/>
</dbReference>
<dbReference type="InterPro" id="IPR009009">
    <property type="entry name" value="RlpA-like_DPBB"/>
</dbReference>
<protein>
    <recommendedName>
        <fullName evidence="4">Endolytic peptidoglycan transglycosylase RlpA</fullName>
        <ecNumber evidence="4">4.2.2.-</ecNumber>
    </recommendedName>
</protein>
<sequence>MKVQQLSAHPAITPLCALIVLLVLGGCVSRGVSDGPGARLDADAIADAVPRPEPVTRAGNFSPYTVFGQTYHLMESAEGYRSRGIASWYGSKFHGRLTSNGEVYDMYQMTAAHKTLPIPSYVRVTNLDNGRSAIVRVNDRGPFHADREIDLSWAAATKLDFHQRGTAQVEIVVIDPVAWQLAQQGEAASSPQSAQLPQLLEGEYLQVGAFEQPDLAHLQLLELIDKIPYAIQVLPDNGRYKVLVGPLVSPEQLQMARQQLAQLSIAAFKYTQLASCEVSNPVAKC</sequence>
<dbReference type="GO" id="GO:0000270">
    <property type="term" value="P:peptidoglycan metabolic process"/>
    <property type="evidence" value="ECO:0007669"/>
    <property type="project" value="UniProtKB-UniRule"/>
</dbReference>
<keyword evidence="8" id="KW-1185">Reference proteome</keyword>
<dbReference type="GO" id="GO:0005886">
    <property type="term" value="C:plasma membrane"/>
    <property type="evidence" value="ECO:0007669"/>
    <property type="project" value="UniProtKB-SubCell"/>
</dbReference>
<dbReference type="FunFam" id="2.40.40.10:FF:000003">
    <property type="entry name" value="Endolytic peptidoglycan transglycosylase RlpA"/>
    <property type="match status" value="1"/>
</dbReference>
<dbReference type="GO" id="GO:0042834">
    <property type="term" value="F:peptidoglycan binding"/>
    <property type="evidence" value="ECO:0007669"/>
    <property type="project" value="InterPro"/>
</dbReference>
<keyword evidence="3 4" id="KW-0961">Cell wall biogenesis/degradation</keyword>
<dbReference type="EMBL" id="SPIA01000003">
    <property type="protein sequence ID" value="TFH67432.1"/>
    <property type="molecule type" value="Genomic_DNA"/>
</dbReference>
<dbReference type="InterPro" id="IPR034718">
    <property type="entry name" value="RlpA"/>
</dbReference>
<dbReference type="GO" id="GO:0009279">
    <property type="term" value="C:cell outer membrane"/>
    <property type="evidence" value="ECO:0007669"/>
    <property type="project" value="TreeGrafter"/>
</dbReference>
<keyword evidence="4" id="KW-0472">Membrane</keyword>
<dbReference type="Proteomes" id="UP000298133">
    <property type="component" value="Unassembled WGS sequence"/>
</dbReference>
<dbReference type="PANTHER" id="PTHR34183">
    <property type="entry name" value="ENDOLYTIC PEPTIDOGLYCAN TRANSGLYCOSYLASE RLPA"/>
    <property type="match status" value="1"/>
</dbReference>
<organism evidence="7 8">
    <name type="scientific">Gammaproteobacteria bacterium LSUCC0057</name>
    <dbReference type="NCBI Taxonomy" id="2559237"/>
    <lineage>
        <taxon>Bacteria</taxon>
        <taxon>Pseudomonadati</taxon>
        <taxon>Pseudomonadota</taxon>
        <taxon>Gammaproteobacteria</taxon>
        <taxon>Cellvibrionales</taxon>
        <taxon>Porticoccaceae</taxon>
        <taxon>SAR92 clade</taxon>
    </lineage>
</organism>
<comment type="caution">
    <text evidence="7">The sequence shown here is derived from an EMBL/GenBank/DDBJ whole genome shotgun (WGS) entry which is preliminary data.</text>
</comment>
<dbReference type="Pfam" id="PF03330">
    <property type="entry name" value="DPBB_1"/>
    <property type="match status" value="1"/>
</dbReference>
<dbReference type="NCBIfam" id="TIGR00413">
    <property type="entry name" value="rlpA"/>
    <property type="match status" value="1"/>
</dbReference>
<comment type="function">
    <text evidence="4">Lytic transglycosylase with a strong preference for naked glycan strands that lack stem peptides.</text>
</comment>
<accession>A0A4Y8UGD2</accession>
<dbReference type="SUPFAM" id="SSF50685">
    <property type="entry name" value="Barwin-like endoglucanases"/>
    <property type="match status" value="1"/>
</dbReference>
<dbReference type="Gene3D" id="3.30.70.1070">
    <property type="entry name" value="Sporulation related repeat"/>
    <property type="match status" value="1"/>
</dbReference>
<keyword evidence="2 4" id="KW-0456">Lyase</keyword>
<dbReference type="SUPFAM" id="SSF110997">
    <property type="entry name" value="Sporulation related repeat"/>
    <property type="match status" value="1"/>
</dbReference>
<dbReference type="PROSITE" id="PS51724">
    <property type="entry name" value="SPOR"/>
    <property type="match status" value="1"/>
</dbReference>
<evidence type="ECO:0000313" key="7">
    <source>
        <dbReference type="EMBL" id="TFH67432.1"/>
    </source>
</evidence>
<dbReference type="GO" id="GO:0071555">
    <property type="term" value="P:cell wall organization"/>
    <property type="evidence" value="ECO:0007669"/>
    <property type="project" value="UniProtKB-KW"/>
</dbReference>
<keyword evidence="4" id="KW-0564">Palmitate</keyword>
<evidence type="ECO:0000256" key="2">
    <source>
        <dbReference type="ARBA" id="ARBA00023239"/>
    </source>
</evidence>
<evidence type="ECO:0000259" key="6">
    <source>
        <dbReference type="PROSITE" id="PS51724"/>
    </source>
</evidence>
<dbReference type="InterPro" id="IPR036680">
    <property type="entry name" value="SPOR-like_sf"/>
</dbReference>
<comment type="similarity">
    <text evidence="4 5">Belongs to the RlpA family.</text>
</comment>
<dbReference type="GO" id="GO:0008932">
    <property type="term" value="F:lytic endotransglycosylase activity"/>
    <property type="evidence" value="ECO:0007669"/>
    <property type="project" value="UniProtKB-UniRule"/>
</dbReference>
<dbReference type="InterPro" id="IPR012997">
    <property type="entry name" value="RplA"/>
</dbReference>
<dbReference type="HAMAP" id="MF_02071">
    <property type="entry name" value="RlpA"/>
    <property type="match status" value="1"/>
</dbReference>
<dbReference type="Pfam" id="PF05036">
    <property type="entry name" value="SPOR"/>
    <property type="match status" value="1"/>
</dbReference>
<keyword evidence="4" id="KW-1003">Cell membrane</keyword>
<gene>
    <name evidence="4" type="primary">rlpA</name>
    <name evidence="7" type="ORF">E3W66_08040</name>
</gene>
<dbReference type="OrthoDB" id="9779128at2"/>
<dbReference type="InterPro" id="IPR007730">
    <property type="entry name" value="SPOR-like_dom"/>
</dbReference>
<dbReference type="CDD" id="cd22268">
    <property type="entry name" value="DPBB_RlpA-like"/>
    <property type="match status" value="1"/>
</dbReference>
<keyword evidence="4" id="KW-0449">Lipoprotein</keyword>
<keyword evidence="1" id="KW-0732">Signal</keyword>
<dbReference type="Gene3D" id="2.40.40.10">
    <property type="entry name" value="RlpA-like domain"/>
    <property type="match status" value="1"/>
</dbReference>
<name>A0A4Y8UGD2_9GAMM</name>
<dbReference type="PROSITE" id="PS51257">
    <property type="entry name" value="PROKAR_LIPOPROTEIN"/>
    <property type="match status" value="1"/>
</dbReference>
<proteinExistence type="inferred from homology"/>
<dbReference type="EC" id="4.2.2.-" evidence="4"/>
<evidence type="ECO:0000313" key="8">
    <source>
        <dbReference type="Proteomes" id="UP000298133"/>
    </source>
</evidence>
<evidence type="ECO:0000256" key="3">
    <source>
        <dbReference type="ARBA" id="ARBA00023316"/>
    </source>
</evidence>
<dbReference type="AlphaFoldDB" id="A0A4Y8UGD2"/>
<dbReference type="PANTHER" id="PTHR34183:SF1">
    <property type="entry name" value="ENDOLYTIC PEPTIDOGLYCAN TRANSGLYCOSYLASE RLPA"/>
    <property type="match status" value="1"/>
</dbReference>
<evidence type="ECO:0000256" key="5">
    <source>
        <dbReference type="RuleBase" id="RU003495"/>
    </source>
</evidence>
<feature type="domain" description="SPOR" evidence="6">
    <location>
        <begin position="197"/>
        <end position="273"/>
    </location>
</feature>